<reference evidence="7 8" key="1">
    <citation type="submission" date="2022-09" db="EMBL/GenBank/DDBJ databases">
        <title>Genome sequencing of Flavivirga sp. MEBiC05379.</title>
        <authorList>
            <person name="Oh H.-M."/>
            <person name="Kwon K.K."/>
            <person name="Park M.J."/>
            <person name="Yang S.-H."/>
        </authorList>
    </citation>
    <scope>NUCLEOTIDE SEQUENCE [LARGE SCALE GENOMIC DNA]</scope>
    <source>
        <strain evidence="7 8">MEBiC05379</strain>
    </source>
</reference>
<keyword evidence="8" id="KW-1185">Reference proteome</keyword>
<dbReference type="Proteomes" id="UP001337305">
    <property type="component" value="Unassembled WGS sequence"/>
</dbReference>
<dbReference type="InterPro" id="IPR029063">
    <property type="entry name" value="SAM-dependent_MTases_sf"/>
</dbReference>
<evidence type="ECO:0000256" key="3">
    <source>
        <dbReference type="ARBA" id="ARBA00022603"/>
    </source>
</evidence>
<dbReference type="CDD" id="cd02440">
    <property type="entry name" value="AdoMet_MTases"/>
    <property type="match status" value="1"/>
</dbReference>
<dbReference type="Gene3D" id="3.40.50.150">
    <property type="entry name" value="Vaccinia Virus protein VP39"/>
    <property type="match status" value="1"/>
</dbReference>
<comment type="catalytic activity">
    <reaction evidence="6">
        <text>adenosine(1618) in 23S rRNA + S-adenosyl-L-methionine = N(6)-methyladenosine(1618) in 23S rRNA + S-adenosyl-L-homocysteine + H(+)</text>
        <dbReference type="Rhea" id="RHEA:16497"/>
        <dbReference type="Rhea" id="RHEA-COMP:10229"/>
        <dbReference type="Rhea" id="RHEA-COMP:10231"/>
        <dbReference type="ChEBI" id="CHEBI:15378"/>
        <dbReference type="ChEBI" id="CHEBI:57856"/>
        <dbReference type="ChEBI" id="CHEBI:59789"/>
        <dbReference type="ChEBI" id="CHEBI:74411"/>
        <dbReference type="ChEBI" id="CHEBI:74449"/>
        <dbReference type="EC" id="2.1.1.181"/>
    </reaction>
</comment>
<evidence type="ECO:0000256" key="1">
    <source>
        <dbReference type="ARBA" id="ARBA00022490"/>
    </source>
</evidence>
<dbReference type="SUPFAM" id="SSF53335">
    <property type="entry name" value="S-adenosyl-L-methionine-dependent methyltransferases"/>
    <property type="match status" value="1"/>
</dbReference>
<proteinExistence type="inferred from homology"/>
<comment type="function">
    <text evidence="6">Specifically methylates the adenine in position 1618 of 23S rRNA.</text>
</comment>
<evidence type="ECO:0000256" key="5">
    <source>
        <dbReference type="ARBA" id="ARBA00022691"/>
    </source>
</evidence>
<gene>
    <name evidence="6 7" type="primary">rlmF</name>
    <name evidence="7" type="ORF">N1F79_00035</name>
</gene>
<evidence type="ECO:0000256" key="4">
    <source>
        <dbReference type="ARBA" id="ARBA00022679"/>
    </source>
</evidence>
<protein>
    <recommendedName>
        <fullName evidence="6">Ribosomal RNA large subunit methyltransferase F</fullName>
        <ecNumber evidence="6">2.1.1.181</ecNumber>
    </recommendedName>
    <alternativeName>
        <fullName evidence="6">23S rRNA mA1618 methyltransferase</fullName>
    </alternativeName>
    <alternativeName>
        <fullName evidence="6">rRNA adenine N-6-methyltransferase</fullName>
    </alternativeName>
</protein>
<dbReference type="EC" id="2.1.1.181" evidence="6"/>
<dbReference type="GO" id="GO:0052907">
    <property type="term" value="F:23S rRNA (adenine(1618)-N(6))-methyltransferase activity"/>
    <property type="evidence" value="ECO:0007669"/>
    <property type="project" value="UniProtKB-EC"/>
</dbReference>
<organism evidence="7 8">
    <name type="scientific">Flavivirga spongiicola</name>
    <dbReference type="NCBI Taxonomy" id="421621"/>
    <lineage>
        <taxon>Bacteria</taxon>
        <taxon>Pseudomonadati</taxon>
        <taxon>Bacteroidota</taxon>
        <taxon>Flavobacteriia</taxon>
        <taxon>Flavobacteriales</taxon>
        <taxon>Flavobacteriaceae</taxon>
        <taxon>Flavivirga</taxon>
    </lineage>
</organism>
<dbReference type="PIRSF" id="PIRSF029038">
    <property type="entry name" value="Mtase_YbiN_prd"/>
    <property type="match status" value="1"/>
</dbReference>
<dbReference type="PANTHER" id="PTHR13393:SF0">
    <property type="entry name" value="RNA N6-ADENOSINE-METHYLTRANSFERASE METTL16"/>
    <property type="match status" value="1"/>
</dbReference>
<dbReference type="PANTHER" id="PTHR13393">
    <property type="entry name" value="SAM-DEPENDENT METHYLTRANSFERASE"/>
    <property type="match status" value="1"/>
</dbReference>
<dbReference type="NCBIfam" id="NF008725">
    <property type="entry name" value="PRK11727.1"/>
    <property type="match status" value="1"/>
</dbReference>
<dbReference type="InterPro" id="IPR010286">
    <property type="entry name" value="METTL16/RlmF"/>
</dbReference>
<keyword evidence="4 6" id="KW-0808">Transferase</keyword>
<sequence length="311" mass="35509">MRPIKIKTIKTNPNFHSNNKHKSGYDLDTLCHSYPDLKGFIFENKYQNKTIDFANPKAVKALNTALLFTYYDIKFWEFPDSNLCPPVPGRVDYLHHLADLLKQSRVHENINVLDIGTGASCIYPILGNAAYHWNFVGTDIDKKSLQHAQDIISKNELDKSITLRHQINSSNILKGVLKESDTFSAAICNPPFYKSEIEALEATKRKLKGLNKEDTAIVRNFSGTHNELWYKGGEKAFIHNYLYESSLFKDRCFWFTTLVSAKDLVRGMQVSLKKLGATEVKVINMGQGNKISRIVAWTFLDKTDISLQREN</sequence>
<evidence type="ECO:0000313" key="8">
    <source>
        <dbReference type="Proteomes" id="UP001337305"/>
    </source>
</evidence>
<dbReference type="HAMAP" id="MF_01848">
    <property type="entry name" value="23SrRNA_methyltr_F"/>
    <property type="match status" value="1"/>
</dbReference>
<comment type="caution">
    <text evidence="7">The sequence shown here is derived from an EMBL/GenBank/DDBJ whole genome shotgun (WGS) entry which is preliminary data.</text>
</comment>
<evidence type="ECO:0000256" key="6">
    <source>
        <dbReference type="HAMAP-Rule" id="MF_01848"/>
    </source>
</evidence>
<dbReference type="Pfam" id="PF05971">
    <property type="entry name" value="Methyltransf_10"/>
    <property type="match status" value="1"/>
</dbReference>
<evidence type="ECO:0000313" key="7">
    <source>
        <dbReference type="EMBL" id="MEF3831504.1"/>
    </source>
</evidence>
<keyword evidence="3 6" id="KW-0489">Methyltransferase</keyword>
<dbReference type="RefSeq" id="WP_303308514.1">
    <property type="nucleotide sequence ID" value="NZ_JAODOP010000001.1"/>
</dbReference>
<name>A0ABU7XLU5_9FLAO</name>
<comment type="similarity">
    <text evidence="6">Belongs to the methyltransferase superfamily. METTL16/RlmF family.</text>
</comment>
<keyword evidence="2 6" id="KW-0698">rRNA processing</keyword>
<comment type="subcellular location">
    <subcellularLocation>
        <location evidence="6">Cytoplasm</location>
    </subcellularLocation>
</comment>
<dbReference type="EMBL" id="JAODOP010000001">
    <property type="protein sequence ID" value="MEF3831504.1"/>
    <property type="molecule type" value="Genomic_DNA"/>
</dbReference>
<accession>A0ABU7XLU5</accession>
<dbReference type="InterPro" id="IPR016909">
    <property type="entry name" value="rRNA_lsu_MeTfrase_F"/>
</dbReference>
<evidence type="ECO:0000256" key="2">
    <source>
        <dbReference type="ARBA" id="ARBA00022552"/>
    </source>
</evidence>
<keyword evidence="1 6" id="KW-0963">Cytoplasm</keyword>
<keyword evidence="5 6" id="KW-0949">S-adenosyl-L-methionine</keyword>